<evidence type="ECO:0000313" key="3">
    <source>
        <dbReference type="Proteomes" id="UP000694300"/>
    </source>
</evidence>
<proteinExistence type="predicted"/>
<feature type="domain" description="SnoaL-like" evidence="1">
    <location>
        <begin position="16"/>
        <end position="111"/>
    </location>
</feature>
<dbReference type="EMBL" id="JADQDF010000001">
    <property type="protein sequence ID" value="MBW0127094.1"/>
    <property type="molecule type" value="Genomic_DNA"/>
</dbReference>
<keyword evidence="3" id="KW-1185">Reference proteome</keyword>
<accession>A0ABS6U5B1</accession>
<protein>
    <submittedName>
        <fullName evidence="2">Nuclear transport factor 2 family protein</fullName>
    </submittedName>
</protein>
<comment type="caution">
    <text evidence="2">The sequence shown here is derived from an EMBL/GenBank/DDBJ whole genome shotgun (WGS) entry which is preliminary data.</text>
</comment>
<gene>
    <name evidence="2" type="ORF">I4I82_05300</name>
</gene>
<dbReference type="Proteomes" id="UP000694300">
    <property type="component" value="Unassembled WGS sequence"/>
</dbReference>
<evidence type="ECO:0000313" key="2">
    <source>
        <dbReference type="EMBL" id="MBW0127094.1"/>
    </source>
</evidence>
<evidence type="ECO:0000259" key="1">
    <source>
        <dbReference type="Pfam" id="PF12680"/>
    </source>
</evidence>
<dbReference type="InterPro" id="IPR037401">
    <property type="entry name" value="SnoaL-like"/>
</dbReference>
<organism evidence="2 3">
    <name type="scientific">Pseudonocardia oceani</name>
    <dbReference type="NCBI Taxonomy" id="2792013"/>
    <lineage>
        <taxon>Bacteria</taxon>
        <taxon>Bacillati</taxon>
        <taxon>Actinomycetota</taxon>
        <taxon>Actinomycetes</taxon>
        <taxon>Pseudonocardiales</taxon>
        <taxon>Pseudonocardiaceae</taxon>
        <taxon>Pseudonocardia</taxon>
    </lineage>
</organism>
<sequence>MSATTRLSERRVAEWVERYVHAWRTADPDDIAALFSPDAEYHEWPYETSLIGRDAVVDGWLSRQPWQEGGWSFDWSLLMITGDTAAIKGTGRYTELGTFDNLWTVTFTEDGRCRMFRMWNNETEPSHRIR</sequence>
<dbReference type="Pfam" id="PF12680">
    <property type="entry name" value="SnoaL_2"/>
    <property type="match status" value="1"/>
</dbReference>
<name>A0ABS6U5B1_9PSEU</name>
<reference evidence="2 3" key="1">
    <citation type="submission" date="2020-11" db="EMBL/GenBank/DDBJ databases">
        <title>Pseudonocardia abyssalis sp. nov. and Pseudonocardia oceani sp. nov., description and phylogenomic analysis of two novel actinomycetes isolated from the deep Southern Ocean.</title>
        <authorList>
            <person name="Parra J."/>
        </authorList>
    </citation>
    <scope>NUCLEOTIDE SEQUENCE [LARGE SCALE GENOMIC DNA]</scope>
    <source>
        <strain evidence="3">KRD185</strain>
    </source>
</reference>
<dbReference type="RefSeq" id="WP_218591622.1">
    <property type="nucleotide sequence ID" value="NZ_JADQDE010000009.1"/>
</dbReference>